<dbReference type="Proteomes" id="UP000027442">
    <property type="component" value="Unassembled WGS sequence"/>
</dbReference>
<name>A0A069QNV8_HOYLO</name>
<dbReference type="HOGENOM" id="CLU_200508_1_0_10"/>
<dbReference type="AlphaFoldDB" id="A0A069QNV8"/>
<comment type="caution">
    <text evidence="1">The sequence shown here is derived from an EMBL/GenBank/DDBJ whole genome shotgun (WGS) entry which is preliminary data.</text>
</comment>
<protein>
    <submittedName>
        <fullName evidence="1">Uncharacterized protein</fullName>
    </submittedName>
</protein>
<gene>
    <name evidence="1" type="ORF">HMPREF1991_00276</name>
</gene>
<organism evidence="1 2">
    <name type="scientific">Hoylesella loescheii DSM 19665 = JCM 12249 = ATCC 15930</name>
    <dbReference type="NCBI Taxonomy" id="1122985"/>
    <lineage>
        <taxon>Bacteria</taxon>
        <taxon>Pseudomonadati</taxon>
        <taxon>Bacteroidota</taxon>
        <taxon>Bacteroidia</taxon>
        <taxon>Bacteroidales</taxon>
        <taxon>Prevotellaceae</taxon>
        <taxon>Hoylesella</taxon>
    </lineage>
</organism>
<evidence type="ECO:0000313" key="1">
    <source>
        <dbReference type="EMBL" id="KDR53669.1"/>
    </source>
</evidence>
<proteinExistence type="predicted"/>
<evidence type="ECO:0000313" key="2">
    <source>
        <dbReference type="Proteomes" id="UP000027442"/>
    </source>
</evidence>
<dbReference type="EMBL" id="JNGW01000013">
    <property type="protein sequence ID" value="KDR53669.1"/>
    <property type="molecule type" value="Genomic_DNA"/>
</dbReference>
<sequence length="43" mass="4708">MREFGIKHNCYANCNVALGSKIVISLSLQSCSKGMVSYPELSK</sequence>
<keyword evidence="2" id="KW-1185">Reference proteome</keyword>
<accession>A0A069QNV8</accession>
<dbReference type="PATRIC" id="fig|1122985.7.peg.288"/>
<reference evidence="1 2" key="1">
    <citation type="submission" date="2013-08" db="EMBL/GenBank/DDBJ databases">
        <authorList>
            <person name="Weinstock G."/>
            <person name="Sodergren E."/>
            <person name="Wylie T."/>
            <person name="Fulton L."/>
            <person name="Fulton R."/>
            <person name="Fronick C."/>
            <person name="O'Laughlin M."/>
            <person name="Godfrey J."/>
            <person name="Miner T."/>
            <person name="Herter B."/>
            <person name="Appelbaum E."/>
            <person name="Cordes M."/>
            <person name="Lek S."/>
            <person name="Wollam A."/>
            <person name="Pepin K.H."/>
            <person name="Palsikar V.B."/>
            <person name="Mitreva M."/>
            <person name="Wilson R.K."/>
        </authorList>
    </citation>
    <scope>NUCLEOTIDE SEQUENCE [LARGE SCALE GENOMIC DNA]</scope>
    <source>
        <strain evidence="1 2">ATCC 15930</strain>
    </source>
</reference>